<evidence type="ECO:0000313" key="4">
    <source>
        <dbReference type="Proteomes" id="UP000236173"/>
    </source>
</evidence>
<protein>
    <recommendedName>
        <fullName evidence="5">Glycogen debranching enzyme</fullName>
    </recommendedName>
</protein>
<dbReference type="Pfam" id="PF06202">
    <property type="entry name" value="GDE_C"/>
    <property type="match status" value="1"/>
</dbReference>
<dbReference type="PANTHER" id="PTHR10569">
    <property type="entry name" value="GLYCOGEN DEBRANCHING ENZYME"/>
    <property type="match status" value="1"/>
</dbReference>
<dbReference type="PANTHER" id="PTHR10569:SF2">
    <property type="entry name" value="GLYCOGEN DEBRANCHING ENZYME"/>
    <property type="match status" value="1"/>
</dbReference>
<gene>
    <name evidence="3" type="ORF">HRbin17_00595</name>
</gene>
<feature type="domain" description="Glycogen debranching enzyme C-terminal" evidence="1">
    <location>
        <begin position="273"/>
        <end position="640"/>
    </location>
</feature>
<name>A0A2H5XA89_9BACT</name>
<dbReference type="InterPro" id="IPR024742">
    <property type="entry name" value="Glycogen_debranch_N"/>
</dbReference>
<organism evidence="3 4">
    <name type="scientific">Candidatus Fervidibacter japonicus</name>
    <dbReference type="NCBI Taxonomy" id="2035412"/>
    <lineage>
        <taxon>Bacteria</taxon>
        <taxon>Candidatus Fervidibacterota</taxon>
        <taxon>Candidatus Fervidibacter</taxon>
    </lineage>
</organism>
<dbReference type="FunFam" id="1.50.10.10:FF:000073">
    <property type="entry name" value="Glycogen debranching enzyme, hypothetical (TreX-like)"/>
    <property type="match status" value="1"/>
</dbReference>
<dbReference type="InterPro" id="IPR032790">
    <property type="entry name" value="GDE_C"/>
</dbReference>
<dbReference type="AlphaFoldDB" id="A0A2H5XA89"/>
<evidence type="ECO:0000259" key="2">
    <source>
        <dbReference type="Pfam" id="PF12439"/>
    </source>
</evidence>
<dbReference type="SUPFAM" id="SSF48208">
    <property type="entry name" value="Six-hairpin glycosidases"/>
    <property type="match status" value="1"/>
</dbReference>
<dbReference type="GO" id="GO:0005980">
    <property type="term" value="P:glycogen catabolic process"/>
    <property type="evidence" value="ECO:0007669"/>
    <property type="project" value="InterPro"/>
</dbReference>
<dbReference type="Pfam" id="PF12439">
    <property type="entry name" value="GDE_N"/>
    <property type="match status" value="1"/>
</dbReference>
<feature type="domain" description="Glycogen debranching enzyme bacterial and archaeal type N-terminal" evidence="2">
    <location>
        <begin position="17"/>
        <end position="220"/>
    </location>
</feature>
<dbReference type="NCBIfam" id="TIGR01561">
    <property type="entry name" value="gde_arch"/>
    <property type="match status" value="1"/>
</dbReference>
<evidence type="ECO:0000259" key="1">
    <source>
        <dbReference type="Pfam" id="PF06202"/>
    </source>
</evidence>
<accession>A0A2H5XA89</accession>
<dbReference type="InterPro" id="IPR010401">
    <property type="entry name" value="AGL/Gdb1"/>
</dbReference>
<dbReference type="EMBL" id="BEHT01000006">
    <property type="protein sequence ID" value="GBC98099.1"/>
    <property type="molecule type" value="Genomic_DNA"/>
</dbReference>
<evidence type="ECO:0000313" key="3">
    <source>
        <dbReference type="EMBL" id="GBC98099.1"/>
    </source>
</evidence>
<dbReference type="GO" id="GO:0004135">
    <property type="term" value="F:amylo-alpha-1,6-glucosidase activity"/>
    <property type="evidence" value="ECO:0007669"/>
    <property type="project" value="InterPro"/>
</dbReference>
<dbReference type="GO" id="GO:0004134">
    <property type="term" value="F:4-alpha-glucanotransferase activity"/>
    <property type="evidence" value="ECO:0007669"/>
    <property type="project" value="InterPro"/>
</dbReference>
<proteinExistence type="predicted"/>
<dbReference type="Gene3D" id="1.50.10.10">
    <property type="match status" value="1"/>
</dbReference>
<comment type="caution">
    <text evidence="3">The sequence shown here is derived from an EMBL/GenBank/DDBJ whole genome shotgun (WGS) entry which is preliminary data.</text>
</comment>
<evidence type="ECO:0008006" key="5">
    <source>
        <dbReference type="Google" id="ProtNLM"/>
    </source>
</evidence>
<dbReference type="Proteomes" id="UP000236173">
    <property type="component" value="Unassembled WGS sequence"/>
</dbReference>
<sequence length="658" mass="74081">MRLTQQELASGQIGQWEWLETNGLGGYACGTVIGLRTRRYHGWLIAANRPPTDRVLLLAAADEAVTVNGQTVPLGAHLFRDGTIAPDGRLQLRAFVLDWCPQWHYSAKGVTVHKRVFMPHLRNATVLRYFVQTRCPTTLAVRLFVAWRDHHWTMQPSVPFRWQACDHRIVVAANGCVLLHLVHNGDAFVSDGTWWHNFWLPHETERGLDDTESLFCLGTLVKSFGSDGHLDLIAATEPCSTDSAVMWEASERRRRQRLMTVAANDLVRPLFRAADAFLALRSSTGTRTVIAGYPWFTDWGRDALIALPGLTLVPRRFAIARDVLDTFARYLDQGMVPNFFPEGGASPTYNTVDATLWFVLAVYRYGRYTRDTVTLRRWWAALRDVLAWHWRGTRYGIHADPQDGLLVWNAAGEALTWMDAKVHGVPVTPRAGKPVEINALWCNGLKVLARLAAQLGDKVTERQAERWAAKAIAHFAATFWNGEKRCLFDVIAPDGNPDSAVRCNQLLALALPFRLVTPEQERAVLRCVEAKLLTPCGLRSLAPDEPQYVGRYVGTPEQRDAAYHQGTVWAWWWGPYADAVAMVEGADAVQHKVRPLLAEFLQRHLREGCVGQIAEIFDGDAPHTPRGCFAQAWSVAEVLRAWCERVEGRLPPPLWDER</sequence>
<dbReference type="InterPro" id="IPR008928">
    <property type="entry name" value="6-hairpin_glycosidase_sf"/>
</dbReference>
<reference evidence="4" key="1">
    <citation type="submission" date="2017-09" db="EMBL/GenBank/DDBJ databases">
        <title>Metaegenomics of thermophilic ammonia-oxidizing enrichment culture.</title>
        <authorList>
            <person name="Kato S."/>
            <person name="Suzuki K."/>
        </authorList>
    </citation>
    <scope>NUCLEOTIDE SEQUENCE [LARGE SCALE GENOMIC DNA]</scope>
</reference>
<dbReference type="InterPro" id="IPR006451">
    <property type="entry name" value="Glycogen_debranch_arc"/>
</dbReference>
<dbReference type="InterPro" id="IPR012341">
    <property type="entry name" value="6hp_glycosidase-like_sf"/>
</dbReference>